<dbReference type="AlphaFoldDB" id="A0AAV6Q9I2"/>
<gene>
    <name evidence="2" type="ORF">JOB18_005082</name>
</gene>
<protein>
    <submittedName>
        <fullName evidence="2">Uncharacterized protein</fullName>
    </submittedName>
</protein>
<dbReference type="EMBL" id="JAGKHQ010000018">
    <property type="protein sequence ID" value="KAG7485193.1"/>
    <property type="molecule type" value="Genomic_DNA"/>
</dbReference>
<organism evidence="2 3">
    <name type="scientific">Solea senegalensis</name>
    <name type="common">Senegalese sole</name>
    <dbReference type="NCBI Taxonomy" id="28829"/>
    <lineage>
        <taxon>Eukaryota</taxon>
        <taxon>Metazoa</taxon>
        <taxon>Chordata</taxon>
        <taxon>Craniata</taxon>
        <taxon>Vertebrata</taxon>
        <taxon>Euteleostomi</taxon>
        <taxon>Actinopterygii</taxon>
        <taxon>Neopterygii</taxon>
        <taxon>Teleostei</taxon>
        <taxon>Neoteleostei</taxon>
        <taxon>Acanthomorphata</taxon>
        <taxon>Carangaria</taxon>
        <taxon>Pleuronectiformes</taxon>
        <taxon>Pleuronectoidei</taxon>
        <taxon>Soleidae</taxon>
        <taxon>Solea</taxon>
    </lineage>
</organism>
<dbReference type="Proteomes" id="UP000693946">
    <property type="component" value="Linkage Group LG6"/>
</dbReference>
<evidence type="ECO:0000256" key="1">
    <source>
        <dbReference type="SAM" id="MobiDB-lite"/>
    </source>
</evidence>
<keyword evidence="3" id="KW-1185">Reference proteome</keyword>
<accession>A0AAV6Q9I2</accession>
<feature type="region of interest" description="Disordered" evidence="1">
    <location>
        <begin position="75"/>
        <end position="106"/>
    </location>
</feature>
<proteinExistence type="predicted"/>
<reference evidence="2 3" key="1">
    <citation type="journal article" date="2021" name="Sci. Rep.">
        <title>Chromosome anchoring in Senegalese sole (Solea senegalensis) reveals sex-associated markers and genome rearrangements in flatfish.</title>
        <authorList>
            <person name="Guerrero-Cozar I."/>
            <person name="Gomez-Garrido J."/>
            <person name="Berbel C."/>
            <person name="Martinez-Blanch J.F."/>
            <person name="Alioto T."/>
            <person name="Claros M.G."/>
            <person name="Gagnaire P.A."/>
            <person name="Manchado M."/>
        </authorList>
    </citation>
    <scope>NUCLEOTIDE SEQUENCE [LARGE SCALE GENOMIC DNA]</scope>
    <source>
        <strain evidence="2">Sse05_10M</strain>
    </source>
</reference>
<sequence>MNVGETTECVISTGGVQELYTTTKNPRRGRREETKWEGVQGEDSMSPGPRTAGECVKAGDDRCFCQRSNSRRFVGAVQMPPPPPPLPPCPLIPPSLLPLDRRGMWG</sequence>
<comment type="caution">
    <text evidence="2">The sequence shown here is derived from an EMBL/GenBank/DDBJ whole genome shotgun (WGS) entry which is preliminary data.</text>
</comment>
<feature type="region of interest" description="Disordered" evidence="1">
    <location>
        <begin position="1"/>
        <end position="53"/>
    </location>
</feature>
<feature type="compositionally biased region" description="Pro residues" evidence="1">
    <location>
        <begin position="79"/>
        <end position="96"/>
    </location>
</feature>
<evidence type="ECO:0000313" key="2">
    <source>
        <dbReference type="EMBL" id="KAG7485193.1"/>
    </source>
</evidence>
<evidence type="ECO:0000313" key="3">
    <source>
        <dbReference type="Proteomes" id="UP000693946"/>
    </source>
</evidence>
<name>A0AAV6Q9I2_SOLSE</name>